<name>A0A9Q0PEY2_SALPP</name>
<evidence type="ECO:0000313" key="2">
    <source>
        <dbReference type="Proteomes" id="UP001151532"/>
    </source>
</evidence>
<reference evidence="1" key="2">
    <citation type="journal article" date="2023" name="Int. J. Mol. Sci.">
        <title>De Novo Assembly and Annotation of 11 Diverse Shrub Willow (Salix) Genomes Reveals Novel Gene Organization in Sex-Linked Regions.</title>
        <authorList>
            <person name="Hyden B."/>
            <person name="Feng K."/>
            <person name="Yates T.B."/>
            <person name="Jawdy S."/>
            <person name="Cereghino C."/>
            <person name="Smart L.B."/>
            <person name="Muchero W."/>
        </authorList>
    </citation>
    <scope>NUCLEOTIDE SEQUENCE</scope>
    <source>
        <tissue evidence="1">Shoot tip</tissue>
    </source>
</reference>
<reference evidence="1" key="1">
    <citation type="submission" date="2022-11" db="EMBL/GenBank/DDBJ databases">
        <authorList>
            <person name="Hyden B.L."/>
            <person name="Feng K."/>
            <person name="Yates T."/>
            <person name="Jawdy S."/>
            <person name="Smart L.B."/>
            <person name="Muchero W."/>
        </authorList>
    </citation>
    <scope>NUCLEOTIDE SEQUENCE</scope>
    <source>
        <tissue evidence="1">Shoot tip</tissue>
    </source>
</reference>
<dbReference type="AlphaFoldDB" id="A0A9Q0PEY2"/>
<sequence length="79" mass="9187">MFCYTPIKTACEITSRCCRSCIISNSWQVVDIILGYYHVKDTWVYNGWIKLFSPPRRAVFTRRPAVLASKMYNMNSARG</sequence>
<dbReference type="Proteomes" id="UP001151532">
    <property type="component" value="Chromosome 2"/>
</dbReference>
<protein>
    <submittedName>
        <fullName evidence="1">Uncharacterized protein</fullName>
    </submittedName>
</protein>
<gene>
    <name evidence="1" type="ORF">OIU79_016679</name>
</gene>
<keyword evidence="2" id="KW-1185">Reference proteome</keyword>
<comment type="caution">
    <text evidence="1">The sequence shown here is derived from an EMBL/GenBank/DDBJ whole genome shotgun (WGS) entry which is preliminary data.</text>
</comment>
<dbReference type="EMBL" id="JAPFFK010000019">
    <property type="protein sequence ID" value="KAJ6686982.1"/>
    <property type="molecule type" value="Genomic_DNA"/>
</dbReference>
<proteinExistence type="predicted"/>
<evidence type="ECO:0000313" key="1">
    <source>
        <dbReference type="EMBL" id="KAJ6686982.1"/>
    </source>
</evidence>
<accession>A0A9Q0PEY2</accession>
<organism evidence="1 2">
    <name type="scientific">Salix purpurea</name>
    <name type="common">Purple osier willow</name>
    <dbReference type="NCBI Taxonomy" id="77065"/>
    <lineage>
        <taxon>Eukaryota</taxon>
        <taxon>Viridiplantae</taxon>
        <taxon>Streptophyta</taxon>
        <taxon>Embryophyta</taxon>
        <taxon>Tracheophyta</taxon>
        <taxon>Spermatophyta</taxon>
        <taxon>Magnoliopsida</taxon>
        <taxon>eudicotyledons</taxon>
        <taxon>Gunneridae</taxon>
        <taxon>Pentapetalae</taxon>
        <taxon>rosids</taxon>
        <taxon>fabids</taxon>
        <taxon>Malpighiales</taxon>
        <taxon>Salicaceae</taxon>
        <taxon>Saliceae</taxon>
        <taxon>Salix</taxon>
    </lineage>
</organism>